<comment type="caution">
    <text evidence="1">The sequence shown here is derived from an EMBL/GenBank/DDBJ whole genome shotgun (WGS) entry which is preliminary data.</text>
</comment>
<gene>
    <name evidence="1" type="ORF">ZOSMA_93G00140</name>
</gene>
<dbReference type="OrthoDB" id="1041414at2759"/>
<keyword evidence="2" id="KW-1185">Reference proteome</keyword>
<protein>
    <submittedName>
        <fullName evidence="1">Uncharacterized protein</fullName>
    </submittedName>
</protein>
<accession>A0A0K9NKQ2</accession>
<dbReference type="AlphaFoldDB" id="A0A0K9NKQ2"/>
<proteinExistence type="predicted"/>
<dbReference type="EMBL" id="LFYR01002156">
    <property type="protein sequence ID" value="KMZ56550.1"/>
    <property type="molecule type" value="Genomic_DNA"/>
</dbReference>
<sequence length="51" mass="5796">MKCLEMLPEGRQRSRFLVVGSYDNTIRILSSDPDDCMQILSVQSMSSPQEC</sequence>
<reference evidence="2" key="1">
    <citation type="journal article" date="2016" name="Nature">
        <title>The genome of the seagrass Zostera marina reveals angiosperm adaptation to the sea.</title>
        <authorList>
            <person name="Olsen J.L."/>
            <person name="Rouze P."/>
            <person name="Verhelst B."/>
            <person name="Lin Y.-C."/>
            <person name="Bayer T."/>
            <person name="Collen J."/>
            <person name="Dattolo E."/>
            <person name="De Paoli E."/>
            <person name="Dittami S."/>
            <person name="Maumus F."/>
            <person name="Michel G."/>
            <person name="Kersting A."/>
            <person name="Lauritano C."/>
            <person name="Lohaus R."/>
            <person name="Toepel M."/>
            <person name="Tonon T."/>
            <person name="Vanneste K."/>
            <person name="Amirebrahimi M."/>
            <person name="Brakel J."/>
            <person name="Bostroem C."/>
            <person name="Chovatia M."/>
            <person name="Grimwood J."/>
            <person name="Jenkins J.W."/>
            <person name="Jueterbock A."/>
            <person name="Mraz A."/>
            <person name="Stam W.T."/>
            <person name="Tice H."/>
            <person name="Bornberg-Bauer E."/>
            <person name="Green P.J."/>
            <person name="Pearson G.A."/>
            <person name="Procaccini G."/>
            <person name="Duarte C.M."/>
            <person name="Schmutz J."/>
            <person name="Reusch T.B.H."/>
            <person name="Van de Peer Y."/>
        </authorList>
    </citation>
    <scope>NUCLEOTIDE SEQUENCE [LARGE SCALE GENOMIC DNA]</scope>
    <source>
        <strain evidence="2">cv. Finnish</strain>
    </source>
</reference>
<dbReference type="Gene3D" id="2.130.10.10">
    <property type="entry name" value="YVTN repeat-like/Quinoprotein amine dehydrogenase"/>
    <property type="match status" value="1"/>
</dbReference>
<name>A0A0K9NKQ2_ZOSMR</name>
<dbReference type="STRING" id="29655.A0A0K9NKQ2"/>
<organism evidence="1 2">
    <name type="scientific">Zostera marina</name>
    <name type="common">Eelgrass</name>
    <dbReference type="NCBI Taxonomy" id="29655"/>
    <lineage>
        <taxon>Eukaryota</taxon>
        <taxon>Viridiplantae</taxon>
        <taxon>Streptophyta</taxon>
        <taxon>Embryophyta</taxon>
        <taxon>Tracheophyta</taxon>
        <taxon>Spermatophyta</taxon>
        <taxon>Magnoliopsida</taxon>
        <taxon>Liliopsida</taxon>
        <taxon>Zosteraceae</taxon>
        <taxon>Zostera</taxon>
    </lineage>
</organism>
<evidence type="ECO:0000313" key="1">
    <source>
        <dbReference type="EMBL" id="KMZ56550.1"/>
    </source>
</evidence>
<evidence type="ECO:0000313" key="2">
    <source>
        <dbReference type="Proteomes" id="UP000036987"/>
    </source>
</evidence>
<dbReference type="InterPro" id="IPR015943">
    <property type="entry name" value="WD40/YVTN_repeat-like_dom_sf"/>
</dbReference>
<dbReference type="Proteomes" id="UP000036987">
    <property type="component" value="Unassembled WGS sequence"/>
</dbReference>